<organism evidence="3 4">
    <name type="scientific">Hymenobacter negativus</name>
    <dbReference type="NCBI Taxonomy" id="2795026"/>
    <lineage>
        <taxon>Bacteria</taxon>
        <taxon>Pseudomonadati</taxon>
        <taxon>Bacteroidota</taxon>
        <taxon>Cytophagia</taxon>
        <taxon>Cytophagales</taxon>
        <taxon>Hymenobacteraceae</taxon>
        <taxon>Hymenobacter</taxon>
    </lineage>
</organism>
<feature type="signal peptide" evidence="2">
    <location>
        <begin position="1"/>
        <end position="21"/>
    </location>
</feature>
<evidence type="ECO:0000256" key="1">
    <source>
        <dbReference type="SAM" id="MobiDB-lite"/>
    </source>
</evidence>
<name>A0ABS3QCP2_9BACT</name>
<proteinExistence type="predicted"/>
<evidence type="ECO:0000256" key="2">
    <source>
        <dbReference type="SAM" id="SignalP"/>
    </source>
</evidence>
<keyword evidence="2" id="KW-0732">Signal</keyword>
<dbReference type="Proteomes" id="UP000664369">
    <property type="component" value="Unassembled WGS sequence"/>
</dbReference>
<dbReference type="RefSeq" id="WP_208174637.1">
    <property type="nucleotide sequence ID" value="NZ_JAGETZ010000003.1"/>
</dbReference>
<accession>A0ABS3QCP2</accession>
<keyword evidence="4" id="KW-1185">Reference proteome</keyword>
<reference evidence="3 4" key="1">
    <citation type="submission" date="2021-03" db="EMBL/GenBank/DDBJ databases">
        <authorList>
            <person name="Kim M.K."/>
        </authorList>
    </citation>
    <scope>NUCLEOTIDE SEQUENCE [LARGE SCALE GENOMIC DNA]</scope>
    <source>
        <strain evidence="3 4">BT442</strain>
    </source>
</reference>
<dbReference type="EMBL" id="JAGETZ010000003">
    <property type="protein sequence ID" value="MBO2009011.1"/>
    <property type="molecule type" value="Genomic_DNA"/>
</dbReference>
<feature type="chain" id="PRO_5045638471" description="Lipoprotein" evidence="2">
    <location>
        <begin position="22"/>
        <end position="51"/>
    </location>
</feature>
<dbReference type="PROSITE" id="PS51257">
    <property type="entry name" value="PROKAR_LIPOPROTEIN"/>
    <property type="match status" value="1"/>
</dbReference>
<sequence length="51" mass="5278">MTTTFSRLLLSALLLTGLTLASCQCRKDHDPKPKGQCGAPTSSSTKPGGNS</sequence>
<feature type="region of interest" description="Disordered" evidence="1">
    <location>
        <begin position="27"/>
        <end position="51"/>
    </location>
</feature>
<gene>
    <name evidence="3" type="ORF">J4E00_08100</name>
</gene>
<evidence type="ECO:0000313" key="4">
    <source>
        <dbReference type="Proteomes" id="UP000664369"/>
    </source>
</evidence>
<comment type="caution">
    <text evidence="3">The sequence shown here is derived from an EMBL/GenBank/DDBJ whole genome shotgun (WGS) entry which is preliminary data.</text>
</comment>
<evidence type="ECO:0000313" key="3">
    <source>
        <dbReference type="EMBL" id="MBO2009011.1"/>
    </source>
</evidence>
<feature type="compositionally biased region" description="Polar residues" evidence="1">
    <location>
        <begin position="39"/>
        <end position="51"/>
    </location>
</feature>
<protein>
    <recommendedName>
        <fullName evidence="5">Lipoprotein</fullName>
    </recommendedName>
</protein>
<evidence type="ECO:0008006" key="5">
    <source>
        <dbReference type="Google" id="ProtNLM"/>
    </source>
</evidence>